<dbReference type="STRING" id="361077.G8FUG6"/>
<evidence type="ECO:0000259" key="5">
    <source>
        <dbReference type="PROSITE" id="PS51388"/>
    </source>
</evidence>
<dbReference type="FunFam" id="3.40.50.300:FF:001027">
    <property type="entry name" value="dynamin-related protein 3A"/>
    <property type="match status" value="1"/>
</dbReference>
<dbReference type="InterPro" id="IPR001401">
    <property type="entry name" value="Dynamin_GTPase"/>
</dbReference>
<dbReference type="GO" id="GO:0003924">
    <property type="term" value="F:GTPase activity"/>
    <property type="evidence" value="ECO:0007669"/>
    <property type="project" value="InterPro"/>
</dbReference>
<evidence type="ECO:0000313" key="8">
    <source>
        <dbReference type="EMBL" id="KYQ94487.1"/>
    </source>
</evidence>
<dbReference type="SMART" id="SM00302">
    <property type="entry name" value="GED"/>
    <property type="match status" value="1"/>
</dbReference>
<dbReference type="PROSITE" id="PS51718">
    <property type="entry name" value="G_DYNAMIN_2"/>
    <property type="match status" value="1"/>
</dbReference>
<dbReference type="EMBL" id="LODT01000022">
    <property type="protein sequence ID" value="KYQ94487.1"/>
    <property type="molecule type" value="Genomic_DNA"/>
</dbReference>
<feature type="domain" description="GED" evidence="5">
    <location>
        <begin position="712"/>
        <end position="803"/>
    </location>
</feature>
<organism evidence="7">
    <name type="scientific">Tieghemostelium lacteum</name>
    <name type="common">Slime mold</name>
    <name type="synonym">Dictyostelium lacteum</name>
    <dbReference type="NCBI Taxonomy" id="361077"/>
    <lineage>
        <taxon>Eukaryota</taxon>
        <taxon>Amoebozoa</taxon>
        <taxon>Evosea</taxon>
        <taxon>Eumycetozoa</taxon>
        <taxon>Dictyostelia</taxon>
        <taxon>Dictyosteliales</taxon>
        <taxon>Raperosteliaceae</taxon>
        <taxon>Tieghemostelium</taxon>
    </lineage>
</organism>
<dbReference type="GO" id="GO:0006909">
    <property type="term" value="P:phagocytosis"/>
    <property type="evidence" value="ECO:0007669"/>
    <property type="project" value="TreeGrafter"/>
</dbReference>
<keyword evidence="9" id="KW-1185">Reference proteome</keyword>
<evidence type="ECO:0000313" key="7">
    <source>
        <dbReference type="EMBL" id="AER35077.1"/>
    </source>
</evidence>
<dbReference type="EMBL" id="JN048924">
    <property type="protein sequence ID" value="AER35077.1"/>
    <property type="molecule type" value="Genomic_DNA"/>
</dbReference>
<accession>G8FUG6</accession>
<dbReference type="GO" id="GO:0000266">
    <property type="term" value="P:mitochondrial fission"/>
    <property type="evidence" value="ECO:0007669"/>
    <property type="project" value="TreeGrafter"/>
</dbReference>
<dbReference type="OMA" id="AQKCNKI"/>
<dbReference type="GO" id="GO:0008017">
    <property type="term" value="F:microtubule binding"/>
    <property type="evidence" value="ECO:0007669"/>
    <property type="project" value="TreeGrafter"/>
</dbReference>
<dbReference type="PRINTS" id="PR00195">
    <property type="entry name" value="DYNAMIN"/>
</dbReference>
<dbReference type="PROSITE" id="PS00410">
    <property type="entry name" value="G_DYNAMIN_1"/>
    <property type="match status" value="1"/>
</dbReference>
<dbReference type="InterPro" id="IPR030381">
    <property type="entry name" value="G_DYNAMIN_dom"/>
</dbReference>
<feature type="region of interest" description="Disordered" evidence="4">
    <location>
        <begin position="607"/>
        <end position="655"/>
    </location>
</feature>
<evidence type="ECO:0000256" key="2">
    <source>
        <dbReference type="ARBA" id="ARBA00023134"/>
    </source>
</evidence>
<feature type="compositionally biased region" description="Low complexity" evidence="4">
    <location>
        <begin position="640"/>
        <end position="653"/>
    </location>
</feature>
<dbReference type="InterPro" id="IPR027417">
    <property type="entry name" value="P-loop_NTPase"/>
</dbReference>
<dbReference type="PANTHER" id="PTHR11566">
    <property type="entry name" value="DYNAMIN"/>
    <property type="match status" value="1"/>
</dbReference>
<dbReference type="Pfam" id="PF01031">
    <property type="entry name" value="Dynamin_M"/>
    <property type="match status" value="1"/>
</dbReference>
<evidence type="ECO:0000313" key="9">
    <source>
        <dbReference type="Proteomes" id="UP000076078"/>
    </source>
</evidence>
<dbReference type="AlphaFoldDB" id="G8FUG6"/>
<reference evidence="7" key="1">
    <citation type="submission" date="2011-05" db="EMBL/GenBank/DDBJ databases">
        <title>Phenotypic evolution in the social amoebas.</title>
        <authorList>
            <person name="Schaap P."/>
            <person name="Lawal H.M."/>
            <person name="Gloeckner G."/>
        </authorList>
    </citation>
    <scope>NUCLEOTIDE SEQUENCE</scope>
</reference>
<dbReference type="GO" id="GO:0048312">
    <property type="term" value="P:intracellular distribution of mitochondria"/>
    <property type="evidence" value="ECO:0007669"/>
    <property type="project" value="TreeGrafter"/>
</dbReference>
<evidence type="ECO:0000259" key="6">
    <source>
        <dbReference type="PROSITE" id="PS51718"/>
    </source>
</evidence>
<dbReference type="Gene3D" id="1.20.120.1240">
    <property type="entry name" value="Dynamin, middle domain"/>
    <property type="match status" value="1"/>
</dbReference>
<feature type="domain" description="Dynamin-type G" evidence="6">
    <location>
        <begin position="121"/>
        <end position="388"/>
    </location>
</feature>
<dbReference type="InterPro" id="IPR000375">
    <property type="entry name" value="Dynamin_stalk"/>
</dbReference>
<sequence length="808" mass="92759">MISRYSRSNQKITRYIKTLVKQQQLYRNFTTCTIKSSKNKILNIIEQQPQHSLKQEQQELKLNNTNRDFRIISSNNQYNRFYSTQNKNSGHILIEDIETVGTSLLPVINKLQETTALIGSEITLPQIIVIGSQSSGKSSVLENLVGRDFLPRGSGLVTRRPLILQLNKHDSLEEYGEFAHTGNKKFDFDGIKQEIERETERLAGANKDISSEPILLRIYSPNVIPLTLVDTPGIARVPIGDQPSNIEEKLKSMIMEYISNPNSIILAITSANQDIVTSDGIKLAKEVDPEGKRTIGVLTKLDLMDKGTDAIDVLLGDQIPLKYGFVGIINRSQQDINNRKPISQMLKDEQIWFDQHPAYSRINNQLGTKYLAQKCNKILTKHIRDTFPSVKNQIRQLIKKYQDELEKYGEPIPERSVDKSRLLIDILNRFSNQFRSDLDGSNEELNTKHFNGGARIRAIFTQSFKQVQEQSPFDWISDKQLRVALRNAAGIRPTMFIPQKTFDSLVKKQIEKLKDPATQCSDLVLDELLRILTQVDSHILSRFPVLRDRIVEVSNNVLRKLLSPTNKMISDMVDAEACFINTSHPVYLGELNKLLSGSSPNINININATTTPSKSSNTSYGDELNPYMIDRSYPNDDYTQKQQQQQQQQNQQQSTGILRRIFGTSQPQQQVQPQQQQQVQQIKIQGPVTQKPKPTIEYEITEELTEDEKKQIVLLKRLLLSYYNIAQFNVQENTMKIITLFLIERSKDILQRELATQLYDEHLVDQLLRENENIITRRNECIYKLDILKKAKKSLSMTELKDIPLQFY</sequence>
<keyword evidence="2 3" id="KW-0342">GTP-binding</keyword>
<gene>
    <name evidence="8" type="ORF">DLAC_04792</name>
</gene>
<dbReference type="PROSITE" id="PS51388">
    <property type="entry name" value="GED"/>
    <property type="match status" value="1"/>
</dbReference>
<evidence type="ECO:0000256" key="4">
    <source>
        <dbReference type="SAM" id="MobiDB-lite"/>
    </source>
</evidence>
<dbReference type="Gene3D" id="3.40.50.300">
    <property type="entry name" value="P-loop containing nucleotide triphosphate hydrolases"/>
    <property type="match status" value="1"/>
</dbReference>
<dbReference type="PANTHER" id="PTHR11566:SF56">
    <property type="entry name" value="DYNAMIN-B"/>
    <property type="match status" value="1"/>
</dbReference>
<dbReference type="GO" id="GO:0005525">
    <property type="term" value="F:GTP binding"/>
    <property type="evidence" value="ECO:0007669"/>
    <property type="project" value="UniProtKB-KW"/>
</dbReference>
<dbReference type="Proteomes" id="UP000076078">
    <property type="component" value="Unassembled WGS sequence"/>
</dbReference>
<dbReference type="Pfam" id="PF02212">
    <property type="entry name" value="GED"/>
    <property type="match status" value="1"/>
</dbReference>
<protein>
    <submittedName>
        <fullName evidence="7">Dynamin B</fullName>
    </submittedName>
</protein>
<dbReference type="GO" id="GO:0016559">
    <property type="term" value="P:peroxisome fission"/>
    <property type="evidence" value="ECO:0007669"/>
    <property type="project" value="TreeGrafter"/>
</dbReference>
<reference evidence="8 9" key="2">
    <citation type="submission" date="2015-12" db="EMBL/GenBank/DDBJ databases">
        <title>Dictyostelia acquired genes for synthesis and detection of signals that induce cell-type specialization by lateral gene transfer from prokaryotes.</title>
        <authorList>
            <person name="Gloeckner G."/>
            <person name="Schaap P."/>
        </authorList>
    </citation>
    <scope>NUCLEOTIDE SEQUENCE [LARGE SCALE GENOMIC DNA]</scope>
    <source>
        <strain evidence="8 9">TK</strain>
    </source>
</reference>
<name>G8FUG6_TIELA</name>
<evidence type="ECO:0000256" key="3">
    <source>
        <dbReference type="RuleBase" id="RU003932"/>
    </source>
</evidence>
<dbReference type="Pfam" id="PF00350">
    <property type="entry name" value="Dynamin_N"/>
    <property type="match status" value="1"/>
</dbReference>
<evidence type="ECO:0000256" key="1">
    <source>
        <dbReference type="ARBA" id="ARBA00022741"/>
    </source>
</evidence>
<dbReference type="InterPro" id="IPR003130">
    <property type="entry name" value="GED"/>
</dbReference>
<dbReference type="SUPFAM" id="SSF52540">
    <property type="entry name" value="P-loop containing nucleoside triphosphate hydrolases"/>
    <property type="match status" value="1"/>
</dbReference>
<dbReference type="InterPro" id="IPR045063">
    <property type="entry name" value="Dynamin_N"/>
</dbReference>
<dbReference type="InterPro" id="IPR022812">
    <property type="entry name" value="Dynamin"/>
</dbReference>
<keyword evidence="1 3" id="KW-0547">Nucleotide-binding</keyword>
<dbReference type="OrthoDB" id="5061070at2759"/>
<dbReference type="GO" id="GO:0016020">
    <property type="term" value="C:membrane"/>
    <property type="evidence" value="ECO:0007669"/>
    <property type="project" value="TreeGrafter"/>
</dbReference>
<dbReference type="CDD" id="cd08771">
    <property type="entry name" value="DLP_1"/>
    <property type="match status" value="1"/>
</dbReference>
<dbReference type="GO" id="GO:0005874">
    <property type="term" value="C:microtubule"/>
    <property type="evidence" value="ECO:0007669"/>
    <property type="project" value="TreeGrafter"/>
</dbReference>
<proteinExistence type="inferred from homology"/>
<dbReference type="GO" id="GO:0005737">
    <property type="term" value="C:cytoplasm"/>
    <property type="evidence" value="ECO:0007669"/>
    <property type="project" value="TreeGrafter"/>
</dbReference>
<dbReference type="InterPro" id="IPR019762">
    <property type="entry name" value="Dynamin_GTPase_CS"/>
</dbReference>
<dbReference type="InterPro" id="IPR020850">
    <property type="entry name" value="GED_dom"/>
</dbReference>
<feature type="compositionally biased region" description="Polar residues" evidence="4">
    <location>
        <begin position="608"/>
        <end position="620"/>
    </location>
</feature>
<dbReference type="SMART" id="SM00053">
    <property type="entry name" value="DYNc"/>
    <property type="match status" value="1"/>
</dbReference>
<comment type="similarity">
    <text evidence="3">Belongs to the TRAFAC class dynamin-like GTPase superfamily. Dynamin/Fzo/YdjA family.</text>
</comment>